<evidence type="ECO:0000256" key="1">
    <source>
        <dbReference type="SAM" id="Phobius"/>
    </source>
</evidence>
<keyword evidence="1" id="KW-0812">Transmembrane</keyword>
<name>E6W4E1_DESIS</name>
<dbReference type="RefSeq" id="WP_013505796.1">
    <property type="nucleotide sequence ID" value="NC_014836.1"/>
</dbReference>
<dbReference type="HOGENOM" id="CLU_2860394_0_0_0"/>
<reference evidence="2 3" key="1">
    <citation type="submission" date="2010-12" db="EMBL/GenBank/DDBJ databases">
        <title>Complete sequence of Desulfurispirillum indicum S5.</title>
        <authorList>
            <consortium name="US DOE Joint Genome Institute"/>
            <person name="Lucas S."/>
            <person name="Copeland A."/>
            <person name="Lapidus A."/>
            <person name="Cheng J.-F."/>
            <person name="Goodwin L."/>
            <person name="Pitluck S."/>
            <person name="Chertkov O."/>
            <person name="Held B."/>
            <person name="Detter J.C."/>
            <person name="Han C."/>
            <person name="Tapia R."/>
            <person name="Land M."/>
            <person name="Hauser L."/>
            <person name="Kyrpides N."/>
            <person name="Ivanova N."/>
            <person name="Mikhailova N."/>
            <person name="Haggblom M."/>
            <person name="Rauschenbach I."/>
            <person name="Bini E."/>
            <person name="Woyke T."/>
        </authorList>
    </citation>
    <scope>NUCLEOTIDE SEQUENCE [LARGE SCALE GENOMIC DNA]</scope>
    <source>
        <strain evidence="3">ATCC BAA-1389 / DSM 22839 / S5</strain>
    </source>
</reference>
<evidence type="ECO:0000313" key="3">
    <source>
        <dbReference type="Proteomes" id="UP000002572"/>
    </source>
</evidence>
<proteinExistence type="predicted"/>
<sequence>MQKDQEVKQTRRQLRKLITFLILAVILFTALGIYAYFTPKPYKFIDTQIEMRKRDHPQGIGAVQ</sequence>
<dbReference type="InParanoid" id="E6W4E1"/>
<dbReference type="KEGG" id="din:Selin_1180"/>
<dbReference type="EMBL" id="CP002432">
    <property type="protein sequence ID" value="ADU65915.1"/>
    <property type="molecule type" value="Genomic_DNA"/>
</dbReference>
<dbReference type="AlphaFoldDB" id="E6W4E1"/>
<gene>
    <name evidence="2" type="ordered locus">Selin_1180</name>
</gene>
<dbReference type="Proteomes" id="UP000002572">
    <property type="component" value="Chromosome"/>
</dbReference>
<feature type="transmembrane region" description="Helical" evidence="1">
    <location>
        <begin position="17"/>
        <end position="37"/>
    </location>
</feature>
<evidence type="ECO:0000313" key="2">
    <source>
        <dbReference type="EMBL" id="ADU65915.1"/>
    </source>
</evidence>
<keyword evidence="1" id="KW-0472">Membrane</keyword>
<protein>
    <submittedName>
        <fullName evidence="2">Uncharacterized protein</fullName>
    </submittedName>
</protein>
<keyword evidence="3" id="KW-1185">Reference proteome</keyword>
<organism evidence="2 3">
    <name type="scientific">Desulfurispirillum indicum (strain ATCC BAA-1389 / DSM 22839 / S5)</name>
    <dbReference type="NCBI Taxonomy" id="653733"/>
    <lineage>
        <taxon>Bacteria</taxon>
        <taxon>Pseudomonadati</taxon>
        <taxon>Chrysiogenota</taxon>
        <taxon>Chrysiogenia</taxon>
        <taxon>Chrysiogenales</taxon>
        <taxon>Chrysiogenaceae</taxon>
        <taxon>Desulfurispirillum</taxon>
    </lineage>
</organism>
<keyword evidence="1" id="KW-1133">Transmembrane helix</keyword>
<accession>E6W4E1</accession>